<feature type="domain" description="HTH luxR-type" evidence="2">
    <location>
        <begin position="267"/>
        <end position="326"/>
    </location>
</feature>
<dbReference type="InterPro" id="IPR000792">
    <property type="entry name" value="Tscrpt_reg_LuxR_C"/>
</dbReference>
<evidence type="ECO:0000313" key="3">
    <source>
        <dbReference type="EMBL" id="KUM95684.1"/>
    </source>
</evidence>
<reference evidence="3 4" key="1">
    <citation type="submission" date="2015-10" db="EMBL/GenBank/DDBJ databases">
        <title>Draft genome sequence of Streptomyces cellostaticus DSM 40189, type strain for the species Streptomyces cellostaticus.</title>
        <authorList>
            <person name="Ruckert C."/>
            <person name="Winkler A."/>
            <person name="Kalinowski J."/>
            <person name="Kampfer P."/>
            <person name="Glaeser S."/>
        </authorList>
    </citation>
    <scope>NUCLEOTIDE SEQUENCE [LARGE SCALE GENOMIC DNA]</scope>
    <source>
        <strain evidence="3 4">DSM 40189</strain>
    </source>
</reference>
<evidence type="ECO:0000256" key="1">
    <source>
        <dbReference type="SAM" id="MobiDB-lite"/>
    </source>
</evidence>
<dbReference type="Pfam" id="PF00196">
    <property type="entry name" value="GerE"/>
    <property type="match status" value="1"/>
</dbReference>
<sequence length="345" mass="38298">MEDKTLTPVLSENDMTVYQWVLTYRTWDVDRATADLGLGRTAVGRSLRVLQNAGLVRVDPAEPSRVNALDPDLVASVLTRPLRESIQESQESLFQVERDFSRLRSYYLDAQAHGSDGVELIPTVEEVRAALDRASVSVSEEILTSQPGGNRVPEVLEEAWQRDTVLLARGVRMRTLYSHTARFNAPSQAYVARATALGAEYRTAHELFGRLIVFDKSLAFIPEHQDTWGAVVIREPSIVSYLRSVFEHTWAYAEPFSDAGAQGLKRIAKELDETILRLLASGLKDESIARRTGMSLRTTRKHIADIMQTLGADSRFQAGVLAAQAGLLPPSPEPTPTETKPREDA</sequence>
<dbReference type="InterPro" id="IPR036388">
    <property type="entry name" value="WH-like_DNA-bd_sf"/>
</dbReference>
<name>A0A101NMH8_9ACTN</name>
<dbReference type="InterPro" id="IPR051797">
    <property type="entry name" value="TrmB-like"/>
</dbReference>
<accession>A0A101NMH8</accession>
<dbReference type="Pfam" id="PF01978">
    <property type="entry name" value="TrmB"/>
    <property type="match status" value="1"/>
</dbReference>
<dbReference type="PANTHER" id="PTHR34293">
    <property type="entry name" value="HTH-TYPE TRANSCRIPTIONAL REGULATOR TRMBL2"/>
    <property type="match status" value="1"/>
</dbReference>
<dbReference type="CDD" id="cd06170">
    <property type="entry name" value="LuxR_C_like"/>
    <property type="match status" value="1"/>
</dbReference>
<dbReference type="STRING" id="67285.AQI88_16620"/>
<gene>
    <name evidence="3" type="ORF">AQI88_16620</name>
</gene>
<dbReference type="SMART" id="SM00421">
    <property type="entry name" value="HTH_LUXR"/>
    <property type="match status" value="1"/>
</dbReference>
<dbReference type="RefSeq" id="WP_066999045.1">
    <property type="nucleotide sequence ID" value="NZ_BNDU01000006.1"/>
</dbReference>
<dbReference type="Gene3D" id="1.10.10.10">
    <property type="entry name" value="Winged helix-like DNA-binding domain superfamily/Winged helix DNA-binding domain"/>
    <property type="match status" value="2"/>
</dbReference>
<feature type="region of interest" description="Disordered" evidence="1">
    <location>
        <begin position="326"/>
        <end position="345"/>
    </location>
</feature>
<keyword evidence="4" id="KW-1185">Reference proteome</keyword>
<dbReference type="InterPro" id="IPR002831">
    <property type="entry name" value="Tscrpt_reg_TrmB_N"/>
</dbReference>
<evidence type="ECO:0000313" key="4">
    <source>
        <dbReference type="Proteomes" id="UP000054241"/>
    </source>
</evidence>
<protein>
    <submittedName>
        <fullName evidence="3">LuxR family transcriptional regulator</fullName>
    </submittedName>
</protein>
<dbReference type="PANTHER" id="PTHR34293:SF1">
    <property type="entry name" value="HTH-TYPE TRANSCRIPTIONAL REGULATOR TRMBL2"/>
    <property type="match status" value="1"/>
</dbReference>
<comment type="caution">
    <text evidence="3">The sequence shown here is derived from an EMBL/GenBank/DDBJ whole genome shotgun (WGS) entry which is preliminary data.</text>
</comment>
<dbReference type="PROSITE" id="PS50043">
    <property type="entry name" value="HTH_LUXR_2"/>
    <property type="match status" value="1"/>
</dbReference>
<dbReference type="GO" id="GO:0006355">
    <property type="term" value="P:regulation of DNA-templated transcription"/>
    <property type="evidence" value="ECO:0007669"/>
    <property type="project" value="InterPro"/>
</dbReference>
<evidence type="ECO:0000259" key="2">
    <source>
        <dbReference type="PROSITE" id="PS50043"/>
    </source>
</evidence>
<organism evidence="3 4">
    <name type="scientific">Streptomyces cellostaticus</name>
    <dbReference type="NCBI Taxonomy" id="67285"/>
    <lineage>
        <taxon>Bacteria</taxon>
        <taxon>Bacillati</taxon>
        <taxon>Actinomycetota</taxon>
        <taxon>Actinomycetes</taxon>
        <taxon>Kitasatosporales</taxon>
        <taxon>Streptomycetaceae</taxon>
        <taxon>Streptomyces</taxon>
    </lineage>
</organism>
<dbReference type="SUPFAM" id="SSF46894">
    <property type="entry name" value="C-terminal effector domain of the bipartite response regulators"/>
    <property type="match status" value="1"/>
</dbReference>
<dbReference type="Proteomes" id="UP000054241">
    <property type="component" value="Unassembled WGS sequence"/>
</dbReference>
<dbReference type="GO" id="GO:0003677">
    <property type="term" value="F:DNA binding"/>
    <property type="evidence" value="ECO:0007669"/>
    <property type="project" value="InterPro"/>
</dbReference>
<dbReference type="InterPro" id="IPR016032">
    <property type="entry name" value="Sig_transdc_resp-reg_C-effctor"/>
</dbReference>
<proteinExistence type="predicted"/>
<dbReference type="AlphaFoldDB" id="A0A101NMH8"/>
<dbReference type="EMBL" id="LMWL01000029">
    <property type="protein sequence ID" value="KUM95684.1"/>
    <property type="molecule type" value="Genomic_DNA"/>
</dbReference>